<reference evidence="1 2" key="1">
    <citation type="submission" date="2018-12" db="EMBL/GenBank/DDBJ databases">
        <title>Persistence of Moraxella catarrhalis in Chronic Obstructive Pulmonary Disease and Regulation of the Hag/MID Adhesin.</title>
        <authorList>
            <person name="Murphy T."/>
            <person name="Zhao X."/>
            <person name="Vyas G."/>
            <person name="Aluvathingal J."/>
            <person name="Nadendla S."/>
            <person name="Tallon L."/>
            <person name="Tettelin H."/>
        </authorList>
    </citation>
    <scope>NUCLEOTIDE SEQUENCE [LARGE SCALE GENOMIC DNA]</scope>
    <source>
        <strain evidence="1 2">46P58B1</strain>
    </source>
</reference>
<sequence>MTAIINQELNAQAFDEKTRISLYCGLIQDKLIDTINMQEPSIADKVVIAHIENELSKLIKFLNQGKY</sequence>
<proteinExistence type="predicted"/>
<accession>A0A198XJC0</accession>
<dbReference type="Proteomes" id="UP000280228">
    <property type="component" value="Chromosome"/>
</dbReference>
<evidence type="ECO:0000313" key="2">
    <source>
        <dbReference type="Proteomes" id="UP000280228"/>
    </source>
</evidence>
<dbReference type="AlphaFoldDB" id="A0A198XJC0"/>
<dbReference type="EMBL" id="CP034662">
    <property type="protein sequence ID" value="AZQ93602.1"/>
    <property type="molecule type" value="Genomic_DNA"/>
</dbReference>
<gene>
    <name evidence="1" type="ORF">EJK53_1700</name>
</gene>
<organism evidence="1 2">
    <name type="scientific">Moraxella catarrhalis</name>
    <name type="common">Branhamella catarrhalis</name>
    <dbReference type="NCBI Taxonomy" id="480"/>
    <lineage>
        <taxon>Bacteria</taxon>
        <taxon>Pseudomonadati</taxon>
        <taxon>Pseudomonadota</taxon>
        <taxon>Gammaproteobacteria</taxon>
        <taxon>Moraxellales</taxon>
        <taxon>Moraxellaceae</taxon>
        <taxon>Moraxella</taxon>
    </lineage>
</organism>
<dbReference type="RefSeq" id="WP_003661731.1">
    <property type="nucleotide sequence ID" value="NZ_CP034662.1"/>
</dbReference>
<evidence type="ECO:0000313" key="1">
    <source>
        <dbReference type="EMBL" id="AZQ93602.1"/>
    </source>
</evidence>
<name>A0A198XJC0_MORCA</name>
<protein>
    <submittedName>
        <fullName evidence="1">Uncharacterized protein</fullName>
    </submittedName>
</protein>